<dbReference type="Proteomes" id="UP001430306">
    <property type="component" value="Unassembled WGS sequence"/>
</dbReference>
<dbReference type="Gene3D" id="3.40.50.1820">
    <property type="entry name" value="alpha/beta hydrolase"/>
    <property type="match status" value="1"/>
</dbReference>
<dbReference type="PANTHER" id="PTHR45527:SF1">
    <property type="entry name" value="FATTY ACID SYNTHASE"/>
    <property type="match status" value="1"/>
</dbReference>
<dbReference type="SUPFAM" id="SSF56801">
    <property type="entry name" value="Acetyl-CoA synthetase-like"/>
    <property type="match status" value="1"/>
</dbReference>
<dbReference type="Pfam" id="PF12146">
    <property type="entry name" value="Hydrolase_4"/>
    <property type="match status" value="1"/>
</dbReference>
<dbReference type="Gene3D" id="3.40.50.980">
    <property type="match status" value="2"/>
</dbReference>
<organism evidence="4 5">
    <name type="scientific">Rhodopirellula halodulae</name>
    <dbReference type="NCBI Taxonomy" id="2894198"/>
    <lineage>
        <taxon>Bacteria</taxon>
        <taxon>Pseudomonadati</taxon>
        <taxon>Planctomycetota</taxon>
        <taxon>Planctomycetia</taxon>
        <taxon>Pirellulales</taxon>
        <taxon>Pirellulaceae</taxon>
        <taxon>Rhodopirellula</taxon>
    </lineage>
</organism>
<gene>
    <name evidence="4" type="ORF">LOC71_21395</name>
</gene>
<dbReference type="PANTHER" id="PTHR45527">
    <property type="entry name" value="NONRIBOSOMAL PEPTIDE SYNTHETASE"/>
    <property type="match status" value="1"/>
</dbReference>
<dbReference type="RefSeq" id="WP_230276516.1">
    <property type="nucleotide sequence ID" value="NZ_JAJKFW010000061.1"/>
</dbReference>
<sequence>MSAATTPPPARPFIDLFWQQCDATPDRIAVVQGDQEWTYRELRVQSCLVAEQLKEVGVCPGDRVGMCLDRTPIAIASMLGTHLAGAAFVPLDPDYPADRLQYMVDDADIHTLIGHAHHRSLFPGNVDHDHAPQVDGDQQLLWLDADRLVTGNLSSTTFFRGDFPALDSDHLAYVMYTSGSTGRPKGVLINHAALTTYCLADCDVYRLLPNDRTLQFSTLTFDIAMEEIFPPLLVGSCVVVRPLERADSVNELSHLIQQHQITAIHLATAYWHEWVDLMIATDAKVPDCIRLMVVTGEKISVDHYQRWLSICESEVLWCNAYGPTEATVSATVFIPDGEFSDANMPIGKPLPGYEALILDSDMREVAMGETGQLFLAGPALADGYLNRPDLTEAAFVQHTDKVGTQRRLYRTGDVARWMPDGNIDFGGRVDHQIKLGSYRIEPGEIEAALTSITNVSEALVRADKIDGQTNLIAFVALSFDSDSQVSYEQSSDAVRSQIAHDLREQLREELPAYMIPSRFVLLDRFPKTINGKIDRSQLPDHHAAVVARDNRLVAPRTELEHRLHDIWCTVLQIPEMGIDDDFFLLGGSSLLVTQVVAKIKDQLGIELPVRDFFANPTIELTARHLQSLMRDQLCSANNDHSQVEAQRARLPEVEAFFFRSGSHDLFGVHYTPPANQPVANRSVVICHSIGHEYQRSYRNLQQLAVHLSQQGWNVLRFDYAGTGNSHGTAVEAAPQVMKRNIHDAVQWMTQRHSTNPVTLLGIRLGATLASQCQHPVVDQRLLWDPVVNGQTFLRRLDDLHSATLVNGSRFSQPRLAGSIDQAYGVRLNHVVRRQLEELKLAPDISTDHSSCTFLLSQDYASMEGIDATHLESKTVVPLSDEIGWHVAHWNESAFASPDAMRKISSLLVSETSSSNQEVTT</sequence>
<feature type="domain" description="Carrier" evidence="3">
    <location>
        <begin position="554"/>
        <end position="629"/>
    </location>
</feature>
<keyword evidence="2" id="KW-0597">Phosphoprotein</keyword>
<dbReference type="Pfam" id="PF13193">
    <property type="entry name" value="AMP-binding_C"/>
    <property type="match status" value="1"/>
</dbReference>
<dbReference type="InterPro" id="IPR029058">
    <property type="entry name" value="AB_hydrolase_fold"/>
</dbReference>
<dbReference type="EMBL" id="JAJKFW010000061">
    <property type="protein sequence ID" value="MCC9644839.1"/>
    <property type="molecule type" value="Genomic_DNA"/>
</dbReference>
<dbReference type="PROSITE" id="PS50075">
    <property type="entry name" value="CARRIER"/>
    <property type="match status" value="1"/>
</dbReference>
<dbReference type="InterPro" id="IPR036736">
    <property type="entry name" value="ACP-like_sf"/>
</dbReference>
<dbReference type="SUPFAM" id="SSF53474">
    <property type="entry name" value="alpha/beta-Hydrolases"/>
    <property type="match status" value="1"/>
</dbReference>
<dbReference type="NCBIfam" id="TIGR01733">
    <property type="entry name" value="AA-adenyl-dom"/>
    <property type="match status" value="1"/>
</dbReference>
<dbReference type="SMART" id="SM00823">
    <property type="entry name" value="PKS_PP"/>
    <property type="match status" value="1"/>
</dbReference>
<dbReference type="Gene3D" id="1.10.1200.10">
    <property type="entry name" value="ACP-like"/>
    <property type="match status" value="1"/>
</dbReference>
<name>A0ABS8NML9_9BACT</name>
<dbReference type="Gene3D" id="3.30.300.30">
    <property type="match status" value="1"/>
</dbReference>
<dbReference type="PROSITE" id="PS00012">
    <property type="entry name" value="PHOSPHOPANTETHEINE"/>
    <property type="match status" value="1"/>
</dbReference>
<reference evidence="4" key="1">
    <citation type="submission" date="2021-11" db="EMBL/GenBank/DDBJ databases">
        <title>Genome sequence.</title>
        <authorList>
            <person name="Sun Q."/>
        </authorList>
    </citation>
    <scope>NUCLEOTIDE SEQUENCE</scope>
    <source>
        <strain evidence="4">JC740</strain>
    </source>
</reference>
<evidence type="ECO:0000259" key="3">
    <source>
        <dbReference type="PROSITE" id="PS50075"/>
    </source>
</evidence>
<dbReference type="Pfam" id="PF00550">
    <property type="entry name" value="PP-binding"/>
    <property type="match status" value="1"/>
</dbReference>
<protein>
    <submittedName>
        <fullName evidence="4">Amino acid adenylation domain-containing protein</fullName>
    </submittedName>
</protein>
<evidence type="ECO:0000256" key="1">
    <source>
        <dbReference type="ARBA" id="ARBA00022450"/>
    </source>
</evidence>
<dbReference type="InterPro" id="IPR006162">
    <property type="entry name" value="Ppantetheine_attach_site"/>
</dbReference>
<comment type="caution">
    <text evidence="4">The sequence shown here is derived from an EMBL/GenBank/DDBJ whole genome shotgun (WGS) entry which is preliminary data.</text>
</comment>
<evidence type="ECO:0000313" key="5">
    <source>
        <dbReference type="Proteomes" id="UP001430306"/>
    </source>
</evidence>
<dbReference type="CDD" id="cd17649">
    <property type="entry name" value="A_NRPS_PvdJ-like"/>
    <property type="match status" value="1"/>
</dbReference>
<dbReference type="PROSITE" id="PS00455">
    <property type="entry name" value="AMP_BINDING"/>
    <property type="match status" value="1"/>
</dbReference>
<dbReference type="InterPro" id="IPR020845">
    <property type="entry name" value="AMP-binding_CS"/>
</dbReference>
<accession>A0ABS8NML9</accession>
<dbReference type="SUPFAM" id="SSF47336">
    <property type="entry name" value="ACP-like"/>
    <property type="match status" value="1"/>
</dbReference>
<keyword evidence="1" id="KW-0596">Phosphopantetheine</keyword>
<evidence type="ECO:0000313" key="4">
    <source>
        <dbReference type="EMBL" id="MCC9644839.1"/>
    </source>
</evidence>
<evidence type="ECO:0000256" key="2">
    <source>
        <dbReference type="ARBA" id="ARBA00022553"/>
    </source>
</evidence>
<dbReference type="InterPro" id="IPR025110">
    <property type="entry name" value="AMP-bd_C"/>
</dbReference>
<dbReference type="InterPro" id="IPR020806">
    <property type="entry name" value="PKS_PP-bd"/>
</dbReference>
<dbReference type="InterPro" id="IPR022742">
    <property type="entry name" value="Hydrolase_4"/>
</dbReference>
<dbReference type="Pfam" id="PF00501">
    <property type="entry name" value="AMP-binding"/>
    <property type="match status" value="1"/>
</dbReference>
<dbReference type="InterPro" id="IPR045851">
    <property type="entry name" value="AMP-bd_C_sf"/>
</dbReference>
<dbReference type="Gene3D" id="2.30.38.10">
    <property type="entry name" value="Luciferase, Domain 3"/>
    <property type="match status" value="1"/>
</dbReference>
<dbReference type="InterPro" id="IPR009081">
    <property type="entry name" value="PP-bd_ACP"/>
</dbReference>
<dbReference type="InterPro" id="IPR000873">
    <property type="entry name" value="AMP-dep_synth/lig_dom"/>
</dbReference>
<proteinExistence type="predicted"/>
<dbReference type="InterPro" id="IPR010071">
    <property type="entry name" value="AA_adenyl_dom"/>
</dbReference>
<keyword evidence="5" id="KW-1185">Reference proteome</keyword>